<feature type="transmembrane region" description="Helical" evidence="1">
    <location>
        <begin position="69"/>
        <end position="88"/>
    </location>
</feature>
<name>A0A0E4BQ66_9BRAD</name>
<sequence length="110" mass="11755">MATAREKRLALVIAVVAFVAFLAVVPLARVPLAKMPAFIPSYEAALFFIDLITAVLLFDQFVRVQTSGILFLAAGYLFDAFIIVPHALSFPGAFAPTGLLGGNAQTTAWL</sequence>
<evidence type="ECO:0000313" key="4">
    <source>
        <dbReference type="Proteomes" id="UP000063308"/>
    </source>
</evidence>
<feature type="transmembrane region" description="Helical" evidence="1">
    <location>
        <begin position="37"/>
        <end position="57"/>
    </location>
</feature>
<feature type="domain" description="Membrane-associated sensor" evidence="2">
    <location>
        <begin position="35"/>
        <end position="110"/>
    </location>
</feature>
<organism evidence="3 4">
    <name type="scientific">Bradyrhizobium diazoefficiens</name>
    <dbReference type="NCBI Taxonomy" id="1355477"/>
    <lineage>
        <taxon>Bacteria</taxon>
        <taxon>Pseudomonadati</taxon>
        <taxon>Pseudomonadota</taxon>
        <taxon>Alphaproteobacteria</taxon>
        <taxon>Hyphomicrobiales</taxon>
        <taxon>Nitrobacteraceae</taxon>
        <taxon>Bradyrhizobium</taxon>
    </lineage>
</organism>
<proteinExistence type="predicted"/>
<dbReference type="AlphaFoldDB" id="A0A0E4BQ66"/>
<gene>
    <name evidence="3" type="ORF">NK6_4755</name>
</gene>
<evidence type="ECO:0000259" key="2">
    <source>
        <dbReference type="Pfam" id="PF17158"/>
    </source>
</evidence>
<protein>
    <submittedName>
        <fullName evidence="3">Two-component hybrid sensor and regulator</fullName>
    </submittedName>
</protein>
<reference evidence="3 4" key="1">
    <citation type="submission" date="2014-11" db="EMBL/GenBank/DDBJ databases">
        <title>Symbiosis island explosion on the genome of extra-slow-growing strains of soybean bradyrhizobia with massive insertion sequences.</title>
        <authorList>
            <person name="Iida T."/>
            <person name="Minamisawa K."/>
        </authorList>
    </citation>
    <scope>NUCLEOTIDE SEQUENCE [LARGE SCALE GENOMIC DNA]</scope>
    <source>
        <strain evidence="3 4">NK6</strain>
    </source>
</reference>
<keyword evidence="1" id="KW-1133">Transmembrane helix</keyword>
<dbReference type="InterPro" id="IPR033424">
    <property type="entry name" value="MASE4"/>
</dbReference>
<dbReference type="EMBL" id="AP014685">
    <property type="protein sequence ID" value="BAR57921.1"/>
    <property type="molecule type" value="Genomic_DNA"/>
</dbReference>
<keyword evidence="1" id="KW-0812">Transmembrane</keyword>
<dbReference type="Pfam" id="PF17158">
    <property type="entry name" value="MASE4"/>
    <property type="match status" value="1"/>
</dbReference>
<evidence type="ECO:0000256" key="1">
    <source>
        <dbReference type="SAM" id="Phobius"/>
    </source>
</evidence>
<keyword evidence="1" id="KW-0472">Membrane</keyword>
<evidence type="ECO:0000313" key="3">
    <source>
        <dbReference type="EMBL" id="BAR57921.1"/>
    </source>
</evidence>
<dbReference type="Proteomes" id="UP000063308">
    <property type="component" value="Chromosome"/>
</dbReference>
<accession>A0A0E4BQ66</accession>